<reference evidence="1 2" key="1">
    <citation type="submission" date="2020-08" db="EMBL/GenBank/DDBJ databases">
        <title>Genomic Encyclopedia of Type Strains, Phase IV (KMG-V): Genome sequencing to study the core and pangenomes of soil and plant-associated prokaryotes.</title>
        <authorList>
            <person name="Whitman W."/>
        </authorList>
    </citation>
    <scope>NUCLEOTIDE SEQUENCE [LARGE SCALE GENOMIC DNA]</scope>
    <source>
        <strain evidence="1 2">SEMIA 4013</strain>
    </source>
</reference>
<protein>
    <submittedName>
        <fullName evidence="1">Uncharacterized protein</fullName>
    </submittedName>
</protein>
<gene>
    <name evidence="1" type="ORF">GGD69_005137</name>
</gene>
<dbReference type="AlphaFoldDB" id="A0AAW3V189"/>
<evidence type="ECO:0000313" key="1">
    <source>
        <dbReference type="EMBL" id="MBB6204243.1"/>
    </source>
</evidence>
<proteinExistence type="predicted"/>
<dbReference type="EMBL" id="JACIIK010000009">
    <property type="protein sequence ID" value="MBB6204243.1"/>
    <property type="molecule type" value="Genomic_DNA"/>
</dbReference>
<organism evidence="1 2">
    <name type="scientific">Paraburkholderia fungorum</name>
    <dbReference type="NCBI Taxonomy" id="134537"/>
    <lineage>
        <taxon>Bacteria</taxon>
        <taxon>Pseudomonadati</taxon>
        <taxon>Pseudomonadota</taxon>
        <taxon>Betaproteobacteria</taxon>
        <taxon>Burkholderiales</taxon>
        <taxon>Burkholderiaceae</taxon>
        <taxon>Paraburkholderia</taxon>
    </lineage>
</organism>
<accession>A0AAW3V189</accession>
<dbReference type="Proteomes" id="UP000518681">
    <property type="component" value="Unassembled WGS sequence"/>
</dbReference>
<sequence>MKRRNLALVEGIPRGVGRDYADAQRLGLIDPRIAALVSAMNVPQLIHTIACCEGHGGWGEFSSPYVAFEAPVELAAILHERLQADMMQSRSRLNFNWSVEGGFGRQQQLVFRLSIPGINRYRWVSRKRLDGDISVVREMLLDAICQLRGSVHRAE</sequence>
<evidence type="ECO:0000313" key="2">
    <source>
        <dbReference type="Proteomes" id="UP000518681"/>
    </source>
</evidence>
<name>A0AAW3V189_9BURK</name>
<comment type="caution">
    <text evidence="1">The sequence shown here is derived from an EMBL/GenBank/DDBJ whole genome shotgun (WGS) entry which is preliminary data.</text>
</comment>
<dbReference type="RefSeq" id="WP_183800476.1">
    <property type="nucleotide sequence ID" value="NZ_JACIII010000013.1"/>
</dbReference>